<comment type="caution">
    <text evidence="16">The sequence shown here is derived from an EMBL/GenBank/DDBJ whole genome shotgun (WGS) entry which is preliminary data.</text>
</comment>
<dbReference type="InterPro" id="IPR004790">
    <property type="entry name" value="Isocitrate_DH_NADP"/>
</dbReference>
<dbReference type="Proteomes" id="UP000660047">
    <property type="component" value="Unassembled WGS sequence"/>
</dbReference>
<feature type="domain" description="Isopropylmalate dehydrogenase-like" evidence="14">
    <location>
        <begin position="9"/>
        <end position="394"/>
    </location>
</feature>
<feature type="binding site" evidence="12">
    <location>
        <position position="273"/>
    </location>
    <ligand>
        <name>Mn(2+)</name>
        <dbReference type="ChEBI" id="CHEBI:29035"/>
    </ligand>
</feature>
<dbReference type="RefSeq" id="WP_015533231.1">
    <property type="nucleotide sequence ID" value="NZ_BLYL01000007.1"/>
</dbReference>
<accession>A0A174EWY1</accession>
<feature type="binding site" evidence="13">
    <location>
        <position position="82"/>
    </location>
    <ligand>
        <name>NADP(+)</name>
        <dbReference type="ChEBI" id="CHEBI:58349"/>
    </ligand>
</feature>
<dbReference type="EMBL" id="BLYL01000007">
    <property type="protein sequence ID" value="GFO94443.1"/>
    <property type="molecule type" value="Genomic_DNA"/>
</dbReference>
<feature type="binding site" evidence="11">
    <location>
        <begin position="94"/>
        <end position="100"/>
    </location>
    <ligand>
        <name>D-threo-isocitrate</name>
        <dbReference type="ChEBI" id="CHEBI:15562"/>
    </ligand>
</feature>
<protein>
    <recommendedName>
        <fullName evidence="9">Isocitrate dehydrogenase [NADP]</fullName>
        <ecNumber evidence="9">1.1.1.42</ecNumber>
    </recommendedName>
</protein>
<name>A0A174EWY1_9FIRM</name>
<dbReference type="PANTHER" id="PTHR11822">
    <property type="entry name" value="NADP-SPECIFIC ISOCITRATE DEHYDROGENASE"/>
    <property type="match status" value="1"/>
</dbReference>
<feature type="binding site" evidence="12">
    <location>
        <position position="250"/>
    </location>
    <ligand>
        <name>Mn(2+)</name>
        <dbReference type="ChEBI" id="CHEBI:29035"/>
    </ligand>
</feature>
<gene>
    <name evidence="15" type="ORF">COEU31_14890</name>
    <name evidence="16" type="ORF">DWX94_11205</name>
</gene>
<evidence type="ECO:0000256" key="2">
    <source>
        <dbReference type="ARBA" id="ARBA00007769"/>
    </source>
</evidence>
<feature type="site" description="Critical for catalysis" evidence="10">
    <location>
        <position position="210"/>
    </location>
</feature>
<evidence type="ECO:0000313" key="17">
    <source>
        <dbReference type="Proteomes" id="UP000283295"/>
    </source>
</evidence>
<dbReference type="GO" id="GO:0006099">
    <property type="term" value="P:tricarboxylic acid cycle"/>
    <property type="evidence" value="ECO:0007669"/>
    <property type="project" value="UniProtKB-KW"/>
</dbReference>
<comment type="cofactor">
    <cofactor evidence="9 12">
        <name>Mg(2+)</name>
        <dbReference type="ChEBI" id="CHEBI:18420"/>
    </cofactor>
    <cofactor evidence="9 12">
        <name>Mn(2+)</name>
        <dbReference type="ChEBI" id="CHEBI:29035"/>
    </cofactor>
    <text evidence="9 12">Binds 1 Mg(2+) or Mn(2+) ion per subunit.</text>
</comment>
<feature type="binding site" evidence="13">
    <location>
        <position position="258"/>
    </location>
    <ligand>
        <name>NADP(+)</name>
        <dbReference type="ChEBI" id="CHEBI:58349"/>
    </ligand>
</feature>
<dbReference type="Gene3D" id="3.40.718.10">
    <property type="entry name" value="Isopropylmalate Dehydrogenase"/>
    <property type="match status" value="1"/>
</dbReference>
<feature type="binding site" evidence="13">
    <location>
        <begin position="75"/>
        <end position="77"/>
    </location>
    <ligand>
        <name>NADP(+)</name>
        <dbReference type="ChEBI" id="CHEBI:58349"/>
    </ligand>
</feature>
<dbReference type="GO" id="GO:0006102">
    <property type="term" value="P:isocitrate metabolic process"/>
    <property type="evidence" value="ECO:0007669"/>
    <property type="project" value="UniProtKB-UniRule"/>
</dbReference>
<evidence type="ECO:0000256" key="12">
    <source>
        <dbReference type="PIRSR" id="PIRSR000108-3"/>
    </source>
</evidence>
<dbReference type="PIRSF" id="PIRSF000108">
    <property type="entry name" value="IDH_NADP"/>
    <property type="match status" value="1"/>
</dbReference>
<keyword evidence="3 9" id="KW-0816">Tricarboxylic acid cycle</keyword>
<sequence length="402" mass="45268">MEKIQMTTPLVEMDGDEMTRILWQYIKDELIYPFIDLKSEYYDLGLVHRNETDDKVTFDSAYATQKYGVAVKCATITPNAARVKEYNLKEMWKSPNGTIRAILDGTVFRAPIVVKGIEPCVKNWKKPITIARHAYGDVYKSVEIDVPGPGTAELVFTGDDGQVIKETIHKFDGPGVLQGQHNVDKSIESFARSCFKYALDTKQTLWFATKDTISKKYDHTFKDIFQEIFDAEYKEQFDAAGIEYFYTLIDDAVARVMKSEGGYIWACKNYDGDVMSDMISSAFGSLAMMTSVLVSPDGKYEYEAAHGTVMRHYYKHLAGEETSTNSVATIFAWSGALRKRGELDGIQALQDFADKLEAATIKTIEDGKMTKDLALITTLENPTVLNSENFIKAIRETLEGML</sequence>
<evidence type="ECO:0000256" key="1">
    <source>
        <dbReference type="ARBA" id="ARBA00001936"/>
    </source>
</evidence>
<evidence type="ECO:0000256" key="9">
    <source>
        <dbReference type="PIRNR" id="PIRNR000108"/>
    </source>
</evidence>
<keyword evidence="8 9" id="KW-0464">Manganese</keyword>
<comment type="similarity">
    <text evidence="2 9">Belongs to the isocitrate and isopropylmalate dehydrogenases family.</text>
</comment>
<reference evidence="16 17" key="1">
    <citation type="submission" date="2018-08" db="EMBL/GenBank/DDBJ databases">
        <title>A genome reference for cultivated species of the human gut microbiota.</title>
        <authorList>
            <person name="Zou Y."/>
            <person name="Xue W."/>
            <person name="Luo G."/>
        </authorList>
    </citation>
    <scope>NUCLEOTIDE SEQUENCE [LARGE SCALE GENOMIC DNA]</scope>
    <source>
        <strain evidence="16 17">AF22-21</strain>
    </source>
</reference>
<evidence type="ECO:0000256" key="8">
    <source>
        <dbReference type="ARBA" id="ARBA00023211"/>
    </source>
</evidence>
<dbReference type="Pfam" id="PF00180">
    <property type="entry name" value="Iso_dh"/>
    <property type="match status" value="1"/>
</dbReference>
<evidence type="ECO:0000256" key="6">
    <source>
        <dbReference type="ARBA" id="ARBA00022857"/>
    </source>
</evidence>
<dbReference type="NCBIfam" id="TIGR00127">
    <property type="entry name" value="nadp_idh_euk"/>
    <property type="match status" value="1"/>
</dbReference>
<dbReference type="EC" id="1.1.1.42" evidence="9"/>
<dbReference type="NCBIfam" id="NF006156">
    <property type="entry name" value="PRK08299.1"/>
    <property type="match status" value="1"/>
</dbReference>
<dbReference type="SMART" id="SM01329">
    <property type="entry name" value="Iso_dh"/>
    <property type="match status" value="1"/>
</dbReference>
<dbReference type="InterPro" id="IPR019818">
    <property type="entry name" value="IsoCit/isopropylmalate_DH_CS"/>
</dbReference>
<dbReference type="InterPro" id="IPR024084">
    <property type="entry name" value="IsoPropMal-DH-like_dom"/>
</dbReference>
<keyword evidence="7 9" id="KW-0560">Oxidoreductase</keyword>
<evidence type="ECO:0000256" key="11">
    <source>
        <dbReference type="PIRSR" id="PIRSR000108-2"/>
    </source>
</evidence>
<evidence type="ECO:0000256" key="13">
    <source>
        <dbReference type="PIRSR" id="PIRSR000108-4"/>
    </source>
</evidence>
<evidence type="ECO:0000256" key="7">
    <source>
        <dbReference type="ARBA" id="ARBA00023002"/>
    </source>
</evidence>
<dbReference type="PROSITE" id="PS00470">
    <property type="entry name" value="IDH_IMDH"/>
    <property type="match status" value="1"/>
</dbReference>
<dbReference type="SUPFAM" id="SSF53659">
    <property type="entry name" value="Isocitrate/Isopropylmalate dehydrogenase-like"/>
    <property type="match status" value="1"/>
</dbReference>
<feature type="site" description="Critical for catalysis" evidence="10">
    <location>
        <position position="139"/>
    </location>
</feature>
<dbReference type="AlphaFoldDB" id="A0A174EWY1"/>
<dbReference type="Proteomes" id="UP000283295">
    <property type="component" value="Unassembled WGS sequence"/>
</dbReference>
<dbReference type="GeneID" id="92831644"/>
<comment type="catalytic activity">
    <reaction evidence="9">
        <text>D-threo-isocitrate + NADP(+) = 2-oxoglutarate + CO2 + NADPH</text>
        <dbReference type="Rhea" id="RHEA:19629"/>
        <dbReference type="ChEBI" id="CHEBI:15562"/>
        <dbReference type="ChEBI" id="CHEBI:16526"/>
        <dbReference type="ChEBI" id="CHEBI:16810"/>
        <dbReference type="ChEBI" id="CHEBI:57783"/>
        <dbReference type="ChEBI" id="CHEBI:58349"/>
        <dbReference type="EC" id="1.1.1.42"/>
    </reaction>
</comment>
<dbReference type="GO" id="GO:0000287">
    <property type="term" value="F:magnesium ion binding"/>
    <property type="evidence" value="ECO:0007669"/>
    <property type="project" value="InterPro"/>
</dbReference>
<proteinExistence type="inferred from homology"/>
<evidence type="ECO:0000256" key="4">
    <source>
        <dbReference type="ARBA" id="ARBA00022723"/>
    </source>
</evidence>
<keyword evidence="4 9" id="KW-0479">Metal-binding</keyword>
<evidence type="ECO:0000313" key="15">
    <source>
        <dbReference type="EMBL" id="GFO94443.1"/>
    </source>
</evidence>
<evidence type="ECO:0000313" key="16">
    <source>
        <dbReference type="EMBL" id="RGS38929.1"/>
    </source>
</evidence>
<reference evidence="15" key="2">
    <citation type="submission" date="2020-06" db="EMBL/GenBank/DDBJ databases">
        <title>Characterization of fructooligosaccharide metabolism and fructooligosaccharide-degrading enzymes in human commensal butyrate producers.</title>
        <authorList>
            <person name="Tanno H."/>
            <person name="Fujii T."/>
            <person name="Hirano K."/>
            <person name="Maeno S."/>
            <person name="Tonozuka T."/>
            <person name="Sakamoto M."/>
            <person name="Ohkuma M."/>
            <person name="Tochio T."/>
            <person name="Endo A."/>
        </authorList>
    </citation>
    <scope>NUCLEOTIDE SEQUENCE</scope>
    <source>
        <strain evidence="15">JCM 31265</strain>
    </source>
</reference>
<comment type="cofactor">
    <cofactor evidence="1">
        <name>Mn(2+)</name>
        <dbReference type="ChEBI" id="CHEBI:29035"/>
    </cofactor>
</comment>
<evidence type="ECO:0000256" key="5">
    <source>
        <dbReference type="ARBA" id="ARBA00022842"/>
    </source>
</evidence>
<dbReference type="GO" id="GO:0051287">
    <property type="term" value="F:NAD binding"/>
    <property type="evidence" value="ECO:0007669"/>
    <property type="project" value="InterPro"/>
</dbReference>
<feature type="binding site" evidence="13">
    <location>
        <begin position="307"/>
        <end position="312"/>
    </location>
    <ligand>
        <name>NADP(+)</name>
        <dbReference type="ChEBI" id="CHEBI:58349"/>
    </ligand>
</feature>
<evidence type="ECO:0000256" key="3">
    <source>
        <dbReference type="ARBA" id="ARBA00022532"/>
    </source>
</evidence>
<feature type="binding site" evidence="11">
    <location>
        <position position="109"/>
    </location>
    <ligand>
        <name>D-threo-isocitrate</name>
        <dbReference type="ChEBI" id="CHEBI:15562"/>
    </ligand>
</feature>
<organism evidence="16 17">
    <name type="scientific">Coprococcus eutactus</name>
    <dbReference type="NCBI Taxonomy" id="33043"/>
    <lineage>
        <taxon>Bacteria</taxon>
        <taxon>Bacillati</taxon>
        <taxon>Bacillota</taxon>
        <taxon>Clostridia</taxon>
        <taxon>Lachnospirales</taxon>
        <taxon>Lachnospiraceae</taxon>
        <taxon>Coprococcus</taxon>
    </lineage>
</organism>
<feature type="binding site" evidence="13">
    <location>
        <position position="325"/>
    </location>
    <ligand>
        <name>NADP(+)</name>
        <dbReference type="ChEBI" id="CHEBI:58349"/>
    </ligand>
</feature>
<evidence type="ECO:0000259" key="14">
    <source>
        <dbReference type="SMART" id="SM01329"/>
    </source>
</evidence>
<feature type="binding site" evidence="11">
    <location>
        <position position="132"/>
    </location>
    <ligand>
        <name>D-threo-isocitrate</name>
        <dbReference type="ChEBI" id="CHEBI:15562"/>
    </ligand>
</feature>
<keyword evidence="5 9" id="KW-0460">Magnesium</keyword>
<dbReference type="PANTHER" id="PTHR11822:SF21">
    <property type="entry name" value="ISOCITRATE DEHYDROGENASE [NADP], MITOCHONDRIAL"/>
    <property type="match status" value="1"/>
</dbReference>
<evidence type="ECO:0000256" key="10">
    <source>
        <dbReference type="PIRSR" id="PIRSR000108-1"/>
    </source>
</evidence>
<keyword evidence="6 9" id="KW-0521">NADP</keyword>
<dbReference type="OrthoDB" id="9765655at2"/>
<dbReference type="EMBL" id="QRVK01000034">
    <property type="protein sequence ID" value="RGS38929.1"/>
    <property type="molecule type" value="Genomic_DNA"/>
</dbReference>
<feature type="binding site" evidence="11">
    <location>
        <position position="77"/>
    </location>
    <ligand>
        <name>D-threo-isocitrate</name>
        <dbReference type="ChEBI" id="CHEBI:15562"/>
    </ligand>
</feature>
<dbReference type="GO" id="GO:0004450">
    <property type="term" value="F:isocitrate dehydrogenase (NADP+) activity"/>
    <property type="evidence" value="ECO:0007669"/>
    <property type="project" value="UniProtKB-UniRule"/>
</dbReference>